<feature type="transmembrane region" description="Helical" evidence="2">
    <location>
        <begin position="161"/>
        <end position="183"/>
    </location>
</feature>
<dbReference type="GO" id="GO:0016020">
    <property type="term" value="C:membrane"/>
    <property type="evidence" value="ECO:0007669"/>
    <property type="project" value="InterPro"/>
</dbReference>
<gene>
    <name evidence="3" type="ORF">CCACVL1_05909</name>
</gene>
<keyword evidence="2" id="KW-1133">Transmembrane helix</keyword>
<protein>
    <submittedName>
        <fullName evidence="3">Multi antimicrobial extrusion protein</fullName>
    </submittedName>
</protein>
<dbReference type="OrthoDB" id="2126698at2759"/>
<dbReference type="GO" id="GO:0042910">
    <property type="term" value="F:xenobiotic transmembrane transporter activity"/>
    <property type="evidence" value="ECO:0007669"/>
    <property type="project" value="InterPro"/>
</dbReference>
<dbReference type="InterPro" id="IPR002528">
    <property type="entry name" value="MATE_fam"/>
</dbReference>
<keyword evidence="2" id="KW-0472">Membrane</keyword>
<dbReference type="Gramene" id="OMO94579">
    <property type="protein sequence ID" value="OMO94579"/>
    <property type="gene ID" value="CCACVL1_05909"/>
</dbReference>
<proteinExistence type="inferred from homology"/>
<sequence>MAIILLVGHLNNAVIQVGALAICMNFNGWEGILFIGVNAAVGVRVSNELGLKHPRAAKYSVYVTVLQCLLIGLLCMVAVIIARDHFAIIFTSSEEMQRAVADLAYLLGVTMVLNSVQPVISGVAIGGGWQSLVAYINLGCYYLFGLPLGFVLGYIADLGVMGLWAGMIAGIALQTLLLLLVLYRTNWNKEIWSALAKAFHDGSDELQLFALNQKAFMAKQSGRTLFEYLTGIFQELDHRDKVVMKDPDDVEAYQKSIERLRVHIFLAGLDNVYEQIRGEILKKESIPTLEDCYALIQREAVS</sequence>
<dbReference type="GO" id="GO:0015297">
    <property type="term" value="F:antiporter activity"/>
    <property type="evidence" value="ECO:0007669"/>
    <property type="project" value="InterPro"/>
</dbReference>
<evidence type="ECO:0000256" key="1">
    <source>
        <dbReference type="ARBA" id="ARBA00010199"/>
    </source>
</evidence>
<dbReference type="EMBL" id="AWWV01007811">
    <property type="protein sequence ID" value="OMO94579.1"/>
    <property type="molecule type" value="Genomic_DNA"/>
</dbReference>
<dbReference type="Proteomes" id="UP000188268">
    <property type="component" value="Unassembled WGS sequence"/>
</dbReference>
<reference evidence="3 4" key="1">
    <citation type="submission" date="2013-09" db="EMBL/GenBank/DDBJ databases">
        <title>Corchorus capsularis genome sequencing.</title>
        <authorList>
            <person name="Alam M."/>
            <person name="Haque M.S."/>
            <person name="Islam M.S."/>
            <person name="Emdad E.M."/>
            <person name="Islam M.M."/>
            <person name="Ahmed B."/>
            <person name="Halim A."/>
            <person name="Hossen Q.M.M."/>
            <person name="Hossain M.Z."/>
            <person name="Ahmed R."/>
            <person name="Khan M.M."/>
            <person name="Islam R."/>
            <person name="Rashid M.M."/>
            <person name="Khan S.A."/>
            <person name="Rahman M.S."/>
            <person name="Alam M."/>
        </authorList>
    </citation>
    <scope>NUCLEOTIDE SEQUENCE [LARGE SCALE GENOMIC DNA]</scope>
    <source>
        <strain evidence="4">cv. CVL-1</strain>
        <tissue evidence="3">Whole seedling</tissue>
    </source>
</reference>
<evidence type="ECO:0000313" key="4">
    <source>
        <dbReference type="Proteomes" id="UP000188268"/>
    </source>
</evidence>
<evidence type="ECO:0000256" key="2">
    <source>
        <dbReference type="SAM" id="Phobius"/>
    </source>
</evidence>
<dbReference type="OMA" id="NDRITKW"/>
<feature type="transmembrane region" description="Helical" evidence="2">
    <location>
        <begin position="132"/>
        <end position="155"/>
    </location>
</feature>
<evidence type="ECO:0000313" key="3">
    <source>
        <dbReference type="EMBL" id="OMO94579.1"/>
    </source>
</evidence>
<dbReference type="AlphaFoldDB" id="A0A1R3JI98"/>
<name>A0A1R3JI98_COCAP</name>
<dbReference type="PANTHER" id="PTHR11206">
    <property type="entry name" value="MULTIDRUG RESISTANCE PROTEIN"/>
    <property type="match status" value="1"/>
</dbReference>
<accession>A0A1R3JI98</accession>
<feature type="transmembrane region" description="Helical" evidence="2">
    <location>
        <begin position="103"/>
        <end position="125"/>
    </location>
</feature>
<feature type="transmembrane region" description="Helical" evidence="2">
    <location>
        <begin position="59"/>
        <end position="83"/>
    </location>
</feature>
<comment type="similarity">
    <text evidence="1">Belongs to the multi antimicrobial extrusion (MATE) (TC 2.A.66.1) family.</text>
</comment>
<comment type="caution">
    <text evidence="3">The sequence shown here is derived from an EMBL/GenBank/DDBJ whole genome shotgun (WGS) entry which is preliminary data.</text>
</comment>
<keyword evidence="4" id="KW-1185">Reference proteome</keyword>
<dbReference type="STRING" id="210143.A0A1R3JI98"/>
<dbReference type="Pfam" id="PF01554">
    <property type="entry name" value="MatE"/>
    <property type="match status" value="1"/>
</dbReference>
<keyword evidence="2" id="KW-0812">Transmembrane</keyword>
<organism evidence="3 4">
    <name type="scientific">Corchorus capsularis</name>
    <name type="common">Jute</name>
    <dbReference type="NCBI Taxonomy" id="210143"/>
    <lineage>
        <taxon>Eukaryota</taxon>
        <taxon>Viridiplantae</taxon>
        <taxon>Streptophyta</taxon>
        <taxon>Embryophyta</taxon>
        <taxon>Tracheophyta</taxon>
        <taxon>Spermatophyta</taxon>
        <taxon>Magnoliopsida</taxon>
        <taxon>eudicotyledons</taxon>
        <taxon>Gunneridae</taxon>
        <taxon>Pentapetalae</taxon>
        <taxon>rosids</taxon>
        <taxon>malvids</taxon>
        <taxon>Malvales</taxon>
        <taxon>Malvaceae</taxon>
        <taxon>Grewioideae</taxon>
        <taxon>Apeibeae</taxon>
        <taxon>Corchorus</taxon>
    </lineage>
</organism>